<dbReference type="PANTHER" id="PTHR24103">
    <property type="entry name" value="E3 UBIQUITIN-PROTEIN LIGASE TRIM"/>
    <property type="match status" value="1"/>
</dbReference>
<keyword evidence="3" id="KW-1185">Reference proteome</keyword>
<dbReference type="InterPro" id="IPR003877">
    <property type="entry name" value="SPRY_dom"/>
</dbReference>
<dbReference type="PRINTS" id="PR01407">
    <property type="entry name" value="BUTYPHLNCDUF"/>
</dbReference>
<protein>
    <recommendedName>
        <fullName evidence="1">B30.2/SPRY domain-containing protein</fullName>
    </recommendedName>
</protein>
<dbReference type="InterPro" id="IPR050143">
    <property type="entry name" value="TRIM/RBCC"/>
</dbReference>
<name>A0A3Q2C766_CYPVA</name>
<dbReference type="GeneTree" id="ENSGT01030000234583"/>
<proteinExistence type="predicted"/>
<reference evidence="2" key="1">
    <citation type="submission" date="2025-08" db="UniProtKB">
        <authorList>
            <consortium name="Ensembl"/>
        </authorList>
    </citation>
    <scope>IDENTIFICATION</scope>
</reference>
<dbReference type="SMART" id="SM00589">
    <property type="entry name" value="PRY"/>
    <property type="match status" value="1"/>
</dbReference>
<dbReference type="Pfam" id="PF13765">
    <property type="entry name" value="PRY"/>
    <property type="match status" value="1"/>
</dbReference>
<dbReference type="Gene3D" id="2.60.120.920">
    <property type="match status" value="1"/>
</dbReference>
<dbReference type="CDD" id="cd12893">
    <property type="entry name" value="SPRY_PRY_TRIM35"/>
    <property type="match status" value="1"/>
</dbReference>
<dbReference type="InterPro" id="IPR043136">
    <property type="entry name" value="B30.2/SPRY_sf"/>
</dbReference>
<dbReference type="InterPro" id="IPR001870">
    <property type="entry name" value="B30.2/SPRY"/>
</dbReference>
<dbReference type="InterPro" id="IPR003879">
    <property type="entry name" value="Butyrophylin_SPRY"/>
</dbReference>
<organism evidence="2 3">
    <name type="scientific">Cyprinodon variegatus</name>
    <name type="common">Sheepshead minnow</name>
    <dbReference type="NCBI Taxonomy" id="28743"/>
    <lineage>
        <taxon>Eukaryota</taxon>
        <taxon>Metazoa</taxon>
        <taxon>Chordata</taxon>
        <taxon>Craniata</taxon>
        <taxon>Vertebrata</taxon>
        <taxon>Euteleostomi</taxon>
        <taxon>Actinopterygii</taxon>
        <taxon>Neopterygii</taxon>
        <taxon>Teleostei</taxon>
        <taxon>Neoteleostei</taxon>
        <taxon>Acanthomorphata</taxon>
        <taxon>Ovalentaria</taxon>
        <taxon>Atherinomorphae</taxon>
        <taxon>Cyprinodontiformes</taxon>
        <taxon>Cyprinodontidae</taxon>
        <taxon>Cyprinodon</taxon>
    </lineage>
</organism>
<dbReference type="Ensembl" id="ENSCVAT00000015002.1">
    <property type="protein sequence ID" value="ENSCVAP00000000472.1"/>
    <property type="gene ID" value="ENSCVAG00000001400.1"/>
</dbReference>
<dbReference type="SMART" id="SM00449">
    <property type="entry name" value="SPRY"/>
    <property type="match status" value="1"/>
</dbReference>
<evidence type="ECO:0000259" key="1">
    <source>
        <dbReference type="PROSITE" id="PS50188"/>
    </source>
</evidence>
<dbReference type="Pfam" id="PF00622">
    <property type="entry name" value="SPRY"/>
    <property type="match status" value="1"/>
</dbReference>
<feature type="domain" description="B30.2/SPRY" evidence="1">
    <location>
        <begin position="1"/>
        <end position="182"/>
    </location>
</feature>
<dbReference type="OMA" id="CAHTHRE"/>
<evidence type="ECO:0000313" key="2">
    <source>
        <dbReference type="Ensembl" id="ENSCVAP00000000472.1"/>
    </source>
</evidence>
<dbReference type="PROSITE" id="PS50188">
    <property type="entry name" value="B302_SPRY"/>
    <property type="match status" value="1"/>
</dbReference>
<dbReference type="InterPro" id="IPR006574">
    <property type="entry name" value="PRY"/>
</dbReference>
<evidence type="ECO:0000313" key="3">
    <source>
        <dbReference type="Proteomes" id="UP000265020"/>
    </source>
</evidence>
<accession>A0A3Q2C766</accession>
<dbReference type="Proteomes" id="UP000265020">
    <property type="component" value="Unassembled WGS sequence"/>
</dbReference>
<dbReference type="AlphaFoldDB" id="A0A3Q2C766"/>
<dbReference type="SUPFAM" id="SSF49899">
    <property type="entry name" value="Concanavalin A-like lectins/glucanases"/>
    <property type="match status" value="1"/>
</dbReference>
<dbReference type="InterPro" id="IPR013320">
    <property type="entry name" value="ConA-like_dom_sf"/>
</dbReference>
<sequence>MLNMVSYTPLILDPNTAGLKLILTEDLTSVTEGEKQKLPDNQERFWSRWCSVLTSEGFNSGNHHWGVDVGDSGGWALGVLEESVQRKGDIQSGLLVIWFHEGKYSALSPQAPSKLLSVQKKLQRIRVNLDWDRGKLSFSDLDTNTHIHTFTHTFTDKMVPYFDTAGKIKILPMKILVSKQQL</sequence>
<reference evidence="2" key="2">
    <citation type="submission" date="2025-09" db="UniProtKB">
        <authorList>
            <consortium name="Ensembl"/>
        </authorList>
    </citation>
    <scope>IDENTIFICATION</scope>
</reference>